<dbReference type="GO" id="GO:0016491">
    <property type="term" value="F:oxidoreductase activity"/>
    <property type="evidence" value="ECO:0007669"/>
    <property type="project" value="UniProtKB-KW"/>
</dbReference>
<dbReference type="Proteomes" id="UP001497497">
    <property type="component" value="Unassembled WGS sequence"/>
</dbReference>
<keyword evidence="1" id="KW-0560">Oxidoreductase</keyword>
<dbReference type="Gene3D" id="3.60.130.10">
    <property type="entry name" value="Clavaminate synthase-like"/>
    <property type="match status" value="1"/>
</dbReference>
<name>A0AAV2IF48_LYMST</name>
<protein>
    <recommendedName>
        <fullName evidence="2">TauD/TfdA-like domain-containing protein</fullName>
    </recommendedName>
</protein>
<accession>A0AAV2IF48</accession>
<dbReference type="InterPro" id="IPR050411">
    <property type="entry name" value="AlphaKG_dependent_hydroxylases"/>
</dbReference>
<evidence type="ECO:0000256" key="1">
    <source>
        <dbReference type="ARBA" id="ARBA00023002"/>
    </source>
</evidence>
<dbReference type="FunFam" id="3.60.130.10:FF:000006">
    <property type="entry name" value="Clavaminate synthase-like protein At3g21360"/>
    <property type="match status" value="1"/>
</dbReference>
<gene>
    <name evidence="3" type="ORF">GSLYS_00019004001</name>
</gene>
<reference evidence="3 4" key="1">
    <citation type="submission" date="2024-04" db="EMBL/GenBank/DDBJ databases">
        <authorList>
            <consortium name="Genoscope - CEA"/>
            <person name="William W."/>
        </authorList>
    </citation>
    <scope>NUCLEOTIDE SEQUENCE [LARGE SCALE GENOMIC DNA]</scope>
</reference>
<dbReference type="Pfam" id="PF02668">
    <property type="entry name" value="TauD"/>
    <property type="match status" value="1"/>
</dbReference>
<dbReference type="InterPro" id="IPR042098">
    <property type="entry name" value="TauD-like_sf"/>
</dbReference>
<organism evidence="3 4">
    <name type="scientific">Lymnaea stagnalis</name>
    <name type="common">Great pond snail</name>
    <name type="synonym">Helix stagnalis</name>
    <dbReference type="NCBI Taxonomy" id="6523"/>
    <lineage>
        <taxon>Eukaryota</taxon>
        <taxon>Metazoa</taxon>
        <taxon>Spiralia</taxon>
        <taxon>Lophotrochozoa</taxon>
        <taxon>Mollusca</taxon>
        <taxon>Gastropoda</taxon>
        <taxon>Heterobranchia</taxon>
        <taxon>Euthyneura</taxon>
        <taxon>Panpulmonata</taxon>
        <taxon>Hygrophila</taxon>
        <taxon>Lymnaeoidea</taxon>
        <taxon>Lymnaeidae</taxon>
        <taxon>Lymnaea</taxon>
    </lineage>
</organism>
<dbReference type="PANTHER" id="PTHR10696:SF21">
    <property type="entry name" value="TAUD_TFDA-LIKE DOMAIN-CONTAINING PROTEIN"/>
    <property type="match status" value="1"/>
</dbReference>
<dbReference type="PANTHER" id="PTHR10696">
    <property type="entry name" value="GAMMA-BUTYROBETAINE HYDROXYLASE-RELATED"/>
    <property type="match status" value="1"/>
</dbReference>
<feature type="domain" description="TauD/TfdA-like" evidence="2">
    <location>
        <begin position="47"/>
        <end position="326"/>
    </location>
</feature>
<keyword evidence="4" id="KW-1185">Reference proteome</keyword>
<dbReference type="InterPro" id="IPR003819">
    <property type="entry name" value="TauD/TfdA-like"/>
</dbReference>
<sequence length="331" mass="37191">MSDCADQVKEVRIPEQKEFDQQVFPLVLTPNPDSDSKFETAQDAFDWLEGQRGFISQQLLKYGAILFRGFPFKDAQDFDGFVTSYGVEPLPYVGGAAPRTQITSKVFTANEAPPDQQIPFHHEMAQVPTSPSILFFFCEVAPASGGQTPLALSHLVYNVMLEKHPQFVKDLEQKQVQYTRVLPEDDDPSSAIGRGWKSTFLTDDESVAEERCREQGTFFEWLPGGCLKTVTAVLPAIKQNERTGKKIWFNSIIAAYRGWQDSRNSSKQAITFSDGTPMPPEIMDDLEKTLDDLAVDITWQKGDVILVDNKQALHARRTFPPPRRILASLGE</sequence>
<dbReference type="AlphaFoldDB" id="A0AAV2IF48"/>
<evidence type="ECO:0000313" key="3">
    <source>
        <dbReference type="EMBL" id="CAL1545521.1"/>
    </source>
</evidence>
<dbReference type="EMBL" id="CAXITT010000718">
    <property type="protein sequence ID" value="CAL1545521.1"/>
    <property type="molecule type" value="Genomic_DNA"/>
</dbReference>
<evidence type="ECO:0000313" key="4">
    <source>
        <dbReference type="Proteomes" id="UP001497497"/>
    </source>
</evidence>
<evidence type="ECO:0000259" key="2">
    <source>
        <dbReference type="Pfam" id="PF02668"/>
    </source>
</evidence>
<dbReference type="SUPFAM" id="SSF51197">
    <property type="entry name" value="Clavaminate synthase-like"/>
    <property type="match status" value="1"/>
</dbReference>
<proteinExistence type="predicted"/>
<comment type="caution">
    <text evidence="3">The sequence shown here is derived from an EMBL/GenBank/DDBJ whole genome shotgun (WGS) entry which is preliminary data.</text>
</comment>